<protein>
    <recommendedName>
        <fullName evidence="4">C6 transcription factor</fullName>
    </recommendedName>
</protein>
<dbReference type="PANTHER" id="PTHR38791:SF5">
    <property type="entry name" value="TRANSCRIPTION FACTOR DBAG-RELATED"/>
    <property type="match status" value="1"/>
</dbReference>
<evidence type="ECO:0000256" key="1">
    <source>
        <dbReference type="SAM" id="MobiDB-lite"/>
    </source>
</evidence>
<reference evidence="2" key="1">
    <citation type="journal article" date="2020" name="Stud. Mycol.">
        <title>101 Dothideomycetes genomes: a test case for predicting lifestyles and emergence of pathogens.</title>
        <authorList>
            <person name="Haridas S."/>
            <person name="Albert R."/>
            <person name="Binder M."/>
            <person name="Bloem J."/>
            <person name="Labutti K."/>
            <person name="Salamov A."/>
            <person name="Andreopoulos B."/>
            <person name="Baker S."/>
            <person name="Barry K."/>
            <person name="Bills G."/>
            <person name="Bluhm B."/>
            <person name="Cannon C."/>
            <person name="Castanera R."/>
            <person name="Culley D."/>
            <person name="Daum C."/>
            <person name="Ezra D."/>
            <person name="Gonzalez J."/>
            <person name="Henrissat B."/>
            <person name="Kuo A."/>
            <person name="Liang C."/>
            <person name="Lipzen A."/>
            <person name="Lutzoni F."/>
            <person name="Magnuson J."/>
            <person name="Mondo S."/>
            <person name="Nolan M."/>
            <person name="Ohm R."/>
            <person name="Pangilinan J."/>
            <person name="Park H.-J."/>
            <person name="Ramirez L."/>
            <person name="Alfaro M."/>
            <person name="Sun H."/>
            <person name="Tritt A."/>
            <person name="Yoshinaga Y."/>
            <person name="Zwiers L.-H."/>
            <person name="Turgeon B."/>
            <person name="Goodwin S."/>
            <person name="Spatafora J."/>
            <person name="Crous P."/>
            <person name="Grigoriev I."/>
        </authorList>
    </citation>
    <scope>NUCLEOTIDE SEQUENCE</scope>
    <source>
        <strain evidence="2">Tuck. ex Michener</strain>
    </source>
</reference>
<dbReference type="Proteomes" id="UP000800092">
    <property type="component" value="Unassembled WGS sequence"/>
</dbReference>
<evidence type="ECO:0000313" key="2">
    <source>
        <dbReference type="EMBL" id="KAF2228418.1"/>
    </source>
</evidence>
<feature type="region of interest" description="Disordered" evidence="1">
    <location>
        <begin position="1"/>
        <end position="27"/>
    </location>
</feature>
<dbReference type="AlphaFoldDB" id="A0A6A6GS64"/>
<gene>
    <name evidence="2" type="ORF">EV356DRAFT_538131</name>
</gene>
<evidence type="ECO:0008006" key="4">
    <source>
        <dbReference type="Google" id="ProtNLM"/>
    </source>
</evidence>
<accession>A0A6A6GS64</accession>
<sequence length="436" mass="48256">MARKCSLPVRPSVTDTGLSSEDGRPKEISEEKVEELALRAFIYDYCVVSMNHNLSRGFLDGLELMLHRLGLHSDLAKACMAVSFASHGIKLCRPSLTEKAETMYHELLVSLAKALENPSVANSAESLMITTILGLYEMIMAREAHSGYHRTHAGGVAALLCIRSSPLDLLAAVRGGLPPIWKGVVRGHDVFYIPCSDNAYQSLDDLLIKSGVLLERADVMLANSQSDSIDLRILRNEATVLSREFIRWQDAQVDHFKPTAIGCVSQGRTDSVASVGLWPGQIDAYFDLYVAAVWNTFRAVRLQLIALTLDLSKAVNDDQDDTCEQLDAHRLLQDMISSIPYHLTEDLHGFLRAVEKNTVVMHAGRDVGGLLLMHPLYIVSKLLIVPPQMRDYMRSCLTWIGESMGIGQASLFAKDTEFRKDYLTSGCMLAYAGLLL</sequence>
<organism evidence="2 3">
    <name type="scientific">Viridothelium virens</name>
    <name type="common">Speckled blister lichen</name>
    <name type="synonym">Trypethelium virens</name>
    <dbReference type="NCBI Taxonomy" id="1048519"/>
    <lineage>
        <taxon>Eukaryota</taxon>
        <taxon>Fungi</taxon>
        <taxon>Dikarya</taxon>
        <taxon>Ascomycota</taxon>
        <taxon>Pezizomycotina</taxon>
        <taxon>Dothideomycetes</taxon>
        <taxon>Dothideomycetes incertae sedis</taxon>
        <taxon>Trypetheliales</taxon>
        <taxon>Trypetheliaceae</taxon>
        <taxon>Viridothelium</taxon>
    </lineage>
</organism>
<evidence type="ECO:0000313" key="3">
    <source>
        <dbReference type="Proteomes" id="UP000800092"/>
    </source>
</evidence>
<keyword evidence="3" id="KW-1185">Reference proteome</keyword>
<dbReference type="InterPro" id="IPR053175">
    <property type="entry name" value="DHMBA_Reg_Transcription_Factor"/>
</dbReference>
<dbReference type="EMBL" id="ML991976">
    <property type="protein sequence ID" value="KAF2228418.1"/>
    <property type="molecule type" value="Genomic_DNA"/>
</dbReference>
<dbReference type="OrthoDB" id="3525185at2759"/>
<proteinExistence type="predicted"/>
<name>A0A6A6GS64_VIRVR</name>
<dbReference type="PANTHER" id="PTHR38791">
    <property type="entry name" value="ZN(II)2CYS6 TRANSCRIPTION FACTOR (EUROFUNG)-RELATED-RELATED"/>
    <property type="match status" value="1"/>
</dbReference>